<accession>A0A7X0F5H8</accession>
<dbReference type="GO" id="GO:0003677">
    <property type="term" value="F:DNA binding"/>
    <property type="evidence" value="ECO:0007669"/>
    <property type="project" value="UniProtKB-UniRule"/>
</dbReference>
<dbReference type="Pfam" id="PF00486">
    <property type="entry name" value="Trans_reg_C"/>
    <property type="match status" value="1"/>
</dbReference>
<evidence type="ECO:0000313" key="5">
    <source>
        <dbReference type="Proteomes" id="UP000536262"/>
    </source>
</evidence>
<feature type="DNA-binding region" description="OmpR/PhoB-type" evidence="2">
    <location>
        <begin position="12"/>
        <end position="111"/>
    </location>
</feature>
<organism evidence="4 5">
    <name type="scientific">Aminobacter aganoensis</name>
    <dbReference type="NCBI Taxonomy" id="83264"/>
    <lineage>
        <taxon>Bacteria</taxon>
        <taxon>Pseudomonadati</taxon>
        <taxon>Pseudomonadota</taxon>
        <taxon>Alphaproteobacteria</taxon>
        <taxon>Hyphomicrobiales</taxon>
        <taxon>Phyllobacteriaceae</taxon>
        <taxon>Aminobacter</taxon>
    </lineage>
</organism>
<comment type="caution">
    <text evidence="4">The sequence shown here is derived from an EMBL/GenBank/DDBJ whole genome shotgun (WGS) entry which is preliminary data.</text>
</comment>
<evidence type="ECO:0000256" key="2">
    <source>
        <dbReference type="PROSITE-ProRule" id="PRU01091"/>
    </source>
</evidence>
<protein>
    <submittedName>
        <fullName evidence="4">Two-component system cell cycle response regulator CtrA</fullName>
    </submittedName>
</protein>
<evidence type="ECO:0000256" key="1">
    <source>
        <dbReference type="ARBA" id="ARBA00023125"/>
    </source>
</evidence>
<feature type="domain" description="OmpR/PhoB-type" evidence="3">
    <location>
        <begin position="12"/>
        <end position="111"/>
    </location>
</feature>
<reference evidence="4 5" key="1">
    <citation type="submission" date="2020-08" db="EMBL/GenBank/DDBJ databases">
        <title>Genomic Encyclopedia of Type Strains, Phase IV (KMG-IV): sequencing the most valuable type-strain genomes for metagenomic binning, comparative biology and taxonomic classification.</title>
        <authorList>
            <person name="Goeker M."/>
        </authorList>
    </citation>
    <scope>NUCLEOTIDE SEQUENCE [LARGE SCALE GENOMIC DNA]</scope>
    <source>
        <strain evidence="4 5">DSM 7051</strain>
    </source>
</reference>
<keyword evidence="1 2" id="KW-0238">DNA-binding</keyword>
<keyword evidence="5" id="KW-1185">Reference proteome</keyword>
<evidence type="ECO:0000259" key="3">
    <source>
        <dbReference type="PROSITE" id="PS51755"/>
    </source>
</evidence>
<dbReference type="SUPFAM" id="SSF46894">
    <property type="entry name" value="C-terminal effector domain of the bipartite response regulators"/>
    <property type="match status" value="1"/>
</dbReference>
<dbReference type="SMART" id="SM00862">
    <property type="entry name" value="Trans_reg_C"/>
    <property type="match status" value="1"/>
</dbReference>
<dbReference type="GO" id="GO:0000160">
    <property type="term" value="P:phosphorelay signal transduction system"/>
    <property type="evidence" value="ECO:0007669"/>
    <property type="project" value="InterPro"/>
</dbReference>
<dbReference type="InterPro" id="IPR016032">
    <property type="entry name" value="Sig_transdc_resp-reg_C-effctor"/>
</dbReference>
<dbReference type="RefSeq" id="WP_184698602.1">
    <property type="nucleotide sequence ID" value="NZ_BAABEG010000001.1"/>
</dbReference>
<dbReference type="Gene3D" id="1.10.10.10">
    <property type="entry name" value="Winged helix-like DNA-binding domain superfamily/Winged helix DNA-binding domain"/>
    <property type="match status" value="1"/>
</dbReference>
<name>A0A7X0F5H8_9HYPH</name>
<dbReference type="PROSITE" id="PS51755">
    <property type="entry name" value="OMPR_PHOB"/>
    <property type="match status" value="1"/>
</dbReference>
<dbReference type="AlphaFoldDB" id="A0A7X0F5H8"/>
<dbReference type="Proteomes" id="UP000536262">
    <property type="component" value="Unassembled WGS sequence"/>
</dbReference>
<dbReference type="InterPro" id="IPR036388">
    <property type="entry name" value="WH-like_DNA-bd_sf"/>
</dbReference>
<evidence type="ECO:0000313" key="4">
    <source>
        <dbReference type="EMBL" id="MBB6353511.1"/>
    </source>
</evidence>
<gene>
    <name evidence="4" type="ORF">GGR00_001279</name>
</gene>
<proteinExistence type="predicted"/>
<sequence length="119" mass="14047">MTGVDDLVIRQRREIETLQEQVRQLEEALAPPSVHIPVEWKLTNYEKRIYAFLTTRELASKSAIMQALYSNRSDEPYDRVVDVFICRIRRKLKPFDLHIETVWGEGYTLVDRRKKARAA</sequence>
<dbReference type="InterPro" id="IPR001867">
    <property type="entry name" value="OmpR/PhoB-type_DNA-bd"/>
</dbReference>
<dbReference type="GO" id="GO:0006355">
    <property type="term" value="P:regulation of DNA-templated transcription"/>
    <property type="evidence" value="ECO:0007669"/>
    <property type="project" value="InterPro"/>
</dbReference>
<dbReference type="EMBL" id="JACHOU010000002">
    <property type="protein sequence ID" value="MBB6353511.1"/>
    <property type="molecule type" value="Genomic_DNA"/>
</dbReference>